<evidence type="ECO:0000313" key="2">
    <source>
        <dbReference type="EMBL" id="KKL97221.1"/>
    </source>
</evidence>
<dbReference type="Pfam" id="PF25181">
    <property type="entry name" value="Phage_Bbp19"/>
    <property type="match status" value="1"/>
</dbReference>
<reference evidence="2" key="1">
    <citation type="journal article" date="2015" name="Nature">
        <title>Complex archaea that bridge the gap between prokaryotes and eukaryotes.</title>
        <authorList>
            <person name="Spang A."/>
            <person name="Saw J.H."/>
            <person name="Jorgensen S.L."/>
            <person name="Zaremba-Niedzwiedzka K."/>
            <person name="Martijn J."/>
            <person name="Lind A.E."/>
            <person name="van Eijk R."/>
            <person name="Schleper C."/>
            <person name="Guy L."/>
            <person name="Ettema T.J."/>
        </authorList>
    </citation>
    <scope>NUCLEOTIDE SEQUENCE</scope>
</reference>
<sequence>MDRDDKAKQLIMDMQGTFGTEEGKRTLTALSEKCREHVATYVLQDTHHTTYFEGMRSVIIYIRMMLAKDPHKEKQLKAQEKE</sequence>
<dbReference type="AlphaFoldDB" id="A0A0F9H2J7"/>
<gene>
    <name evidence="2" type="ORF">LCGC14_1836670</name>
</gene>
<accession>A0A0F9H2J7</accession>
<name>A0A0F9H2J7_9ZZZZ</name>
<dbReference type="EMBL" id="LAZR01018219">
    <property type="protein sequence ID" value="KKL97221.1"/>
    <property type="molecule type" value="Genomic_DNA"/>
</dbReference>
<proteinExistence type="predicted"/>
<evidence type="ECO:0000259" key="1">
    <source>
        <dbReference type="Pfam" id="PF25181"/>
    </source>
</evidence>
<feature type="domain" description="Bbp19-like phage" evidence="1">
    <location>
        <begin position="17"/>
        <end position="72"/>
    </location>
</feature>
<dbReference type="InterPro" id="IPR057447">
    <property type="entry name" value="Bbp19-like_phage"/>
</dbReference>
<comment type="caution">
    <text evidence="2">The sequence shown here is derived from an EMBL/GenBank/DDBJ whole genome shotgun (WGS) entry which is preliminary data.</text>
</comment>
<organism evidence="2">
    <name type="scientific">marine sediment metagenome</name>
    <dbReference type="NCBI Taxonomy" id="412755"/>
    <lineage>
        <taxon>unclassified sequences</taxon>
        <taxon>metagenomes</taxon>
        <taxon>ecological metagenomes</taxon>
    </lineage>
</organism>
<protein>
    <recommendedName>
        <fullName evidence="1">Bbp19-like phage domain-containing protein</fullName>
    </recommendedName>
</protein>